<dbReference type="Pfam" id="PF13426">
    <property type="entry name" value="PAS_9"/>
    <property type="match status" value="1"/>
</dbReference>
<evidence type="ECO:0000313" key="3">
    <source>
        <dbReference type="Proteomes" id="UP000193804"/>
    </source>
</evidence>
<dbReference type="CDD" id="cd00130">
    <property type="entry name" value="PAS"/>
    <property type="match status" value="1"/>
</dbReference>
<dbReference type="AlphaFoldDB" id="A0A1X7JQH4"/>
<dbReference type="InterPro" id="IPR035965">
    <property type="entry name" value="PAS-like_dom_sf"/>
</dbReference>
<organism evidence="2 3">
    <name type="scientific">Marivirga sericea</name>
    <dbReference type="NCBI Taxonomy" id="1028"/>
    <lineage>
        <taxon>Bacteria</taxon>
        <taxon>Pseudomonadati</taxon>
        <taxon>Bacteroidota</taxon>
        <taxon>Cytophagia</taxon>
        <taxon>Cytophagales</taxon>
        <taxon>Marivirgaceae</taxon>
        <taxon>Marivirga</taxon>
    </lineage>
</organism>
<evidence type="ECO:0000313" key="2">
    <source>
        <dbReference type="EMBL" id="SMG29951.1"/>
    </source>
</evidence>
<protein>
    <submittedName>
        <fullName evidence="2">PAS domain S-box-containing protein</fullName>
    </submittedName>
</protein>
<dbReference type="Proteomes" id="UP000193804">
    <property type="component" value="Unassembled WGS sequence"/>
</dbReference>
<name>A0A1X7JQH4_9BACT</name>
<dbReference type="OrthoDB" id="9808408at2"/>
<dbReference type="SMART" id="SM00091">
    <property type="entry name" value="PAS"/>
    <property type="match status" value="1"/>
</dbReference>
<feature type="domain" description="PAS" evidence="1">
    <location>
        <begin position="17"/>
        <end position="87"/>
    </location>
</feature>
<dbReference type="InterPro" id="IPR000014">
    <property type="entry name" value="PAS"/>
</dbReference>
<dbReference type="Gene3D" id="3.30.450.20">
    <property type="entry name" value="PAS domain"/>
    <property type="match status" value="1"/>
</dbReference>
<sequence length="132" mass="15248">MIDLLITEEIKEKIAENPSDVDNIINSTKEIGICITNQDKKFVAVNDYYCDLYGYKREELVGNEFTMIVPDDFKEQMNHLHDKFMKDKREISRDWQVQTRNGLLNISVDTAYSDQIYGGGAGYKITLVSKEL</sequence>
<dbReference type="STRING" id="1028.SAMN05661096_01925"/>
<accession>A0A1X7JQH4</accession>
<gene>
    <name evidence="2" type="ORF">SAMN05661096_01925</name>
</gene>
<evidence type="ECO:0000259" key="1">
    <source>
        <dbReference type="PROSITE" id="PS50112"/>
    </source>
</evidence>
<reference evidence="3" key="1">
    <citation type="submission" date="2017-04" db="EMBL/GenBank/DDBJ databases">
        <authorList>
            <person name="Varghese N."/>
            <person name="Submissions S."/>
        </authorList>
    </citation>
    <scope>NUCLEOTIDE SEQUENCE [LARGE SCALE GENOMIC DNA]</scope>
    <source>
        <strain evidence="3">DSM 4125</strain>
    </source>
</reference>
<proteinExistence type="predicted"/>
<dbReference type="EMBL" id="FXAW01000003">
    <property type="protein sequence ID" value="SMG29951.1"/>
    <property type="molecule type" value="Genomic_DNA"/>
</dbReference>
<dbReference type="RefSeq" id="WP_085516835.1">
    <property type="nucleotide sequence ID" value="NZ_FXAW01000003.1"/>
</dbReference>
<dbReference type="NCBIfam" id="TIGR00229">
    <property type="entry name" value="sensory_box"/>
    <property type="match status" value="1"/>
</dbReference>
<dbReference type="SUPFAM" id="SSF55785">
    <property type="entry name" value="PYP-like sensor domain (PAS domain)"/>
    <property type="match status" value="1"/>
</dbReference>
<dbReference type="PROSITE" id="PS50112">
    <property type="entry name" value="PAS"/>
    <property type="match status" value="1"/>
</dbReference>
<keyword evidence="3" id="KW-1185">Reference proteome</keyword>